<name>A0AAD6IT96_DREDA</name>
<comment type="similarity">
    <text evidence="1">Belongs to the SIKE family.</text>
</comment>
<organism evidence="3 4">
    <name type="scientific">Drechslerella dactyloides</name>
    <name type="common">Nematode-trapping fungus</name>
    <name type="synonym">Arthrobotrys dactyloides</name>
    <dbReference type="NCBI Taxonomy" id="74499"/>
    <lineage>
        <taxon>Eukaryota</taxon>
        <taxon>Fungi</taxon>
        <taxon>Dikarya</taxon>
        <taxon>Ascomycota</taxon>
        <taxon>Pezizomycotina</taxon>
        <taxon>Orbiliomycetes</taxon>
        <taxon>Orbiliales</taxon>
        <taxon>Orbiliaceae</taxon>
        <taxon>Drechslerella</taxon>
    </lineage>
</organism>
<protein>
    <submittedName>
        <fullName evidence="3">Uncharacterized protein</fullName>
    </submittedName>
</protein>
<sequence length="263" mass="29344">MCWETSLTSDSELYIPITSSPSFTNPDLNPPLNPRWSIKMQNQIQFHPRPHNGSDAPLLNLLPNSGHQTDLNHLWSQLQELSQVLSSNRDSAAKLIQKADEVKAKVDPDTLNINLHPRDSTDERHGNIDIQSQNRVLRRENATLLAENEDLSTLVNDYESVLEKVLEGLRIFVHEQSISTINIHQSYASQLAIERQVNADLRQDAADFQARLAKLGAILRTAHENENALGPDTLIEELKAENAALRDALGMRSGDAAPLASQE</sequence>
<comment type="caution">
    <text evidence="3">The sequence shown here is derived from an EMBL/GenBank/DDBJ whole genome shotgun (WGS) entry which is preliminary data.</text>
</comment>
<reference evidence="3" key="1">
    <citation type="submission" date="2023-01" db="EMBL/GenBank/DDBJ databases">
        <title>The chitinases involved in constricting ring structure development in the nematode-trapping fungus Drechslerella dactyloides.</title>
        <authorList>
            <person name="Wang R."/>
            <person name="Zhang L."/>
            <person name="Tang P."/>
            <person name="Li S."/>
            <person name="Liang L."/>
        </authorList>
    </citation>
    <scope>NUCLEOTIDE SEQUENCE</scope>
    <source>
        <strain evidence="3">YMF1.00031</strain>
    </source>
</reference>
<dbReference type="InterPro" id="IPR008555">
    <property type="entry name" value="SIKE"/>
</dbReference>
<dbReference type="AlphaFoldDB" id="A0AAD6IT96"/>
<evidence type="ECO:0000313" key="3">
    <source>
        <dbReference type="EMBL" id="KAJ6257987.1"/>
    </source>
</evidence>
<keyword evidence="2" id="KW-0175">Coiled coil</keyword>
<dbReference type="PANTHER" id="PTHR39472:SF1">
    <property type="entry name" value="EXPRESSED PROTEIN"/>
    <property type="match status" value="1"/>
</dbReference>
<gene>
    <name evidence="3" type="ORF">Dda_7777</name>
</gene>
<evidence type="ECO:0000256" key="2">
    <source>
        <dbReference type="ARBA" id="ARBA00023054"/>
    </source>
</evidence>
<accession>A0AAD6IT96</accession>
<dbReference type="Proteomes" id="UP001221413">
    <property type="component" value="Unassembled WGS sequence"/>
</dbReference>
<dbReference type="PANTHER" id="PTHR39472">
    <property type="entry name" value="EXPRESSED PROTEIN"/>
    <property type="match status" value="1"/>
</dbReference>
<dbReference type="Pfam" id="PF05769">
    <property type="entry name" value="SIKE"/>
    <property type="match status" value="1"/>
</dbReference>
<keyword evidence="4" id="KW-1185">Reference proteome</keyword>
<evidence type="ECO:0000313" key="4">
    <source>
        <dbReference type="Proteomes" id="UP001221413"/>
    </source>
</evidence>
<dbReference type="EMBL" id="JAQGDS010000010">
    <property type="protein sequence ID" value="KAJ6257987.1"/>
    <property type="molecule type" value="Genomic_DNA"/>
</dbReference>
<evidence type="ECO:0000256" key="1">
    <source>
        <dbReference type="ARBA" id="ARBA00005537"/>
    </source>
</evidence>
<proteinExistence type="inferred from homology"/>